<dbReference type="InterPro" id="IPR001296">
    <property type="entry name" value="Glyco_trans_1"/>
</dbReference>
<accession>A0ABW1QUP6</accession>
<dbReference type="InterPro" id="IPR028098">
    <property type="entry name" value="Glyco_trans_4-like_N"/>
</dbReference>
<dbReference type="EC" id="2.4.-.-" evidence="6"/>
<dbReference type="RefSeq" id="WP_277745780.1">
    <property type="nucleotide sequence ID" value="NZ_CP034929.1"/>
</dbReference>
<keyword evidence="7" id="KW-1185">Reference proteome</keyword>
<dbReference type="PANTHER" id="PTHR12526">
    <property type="entry name" value="GLYCOSYLTRANSFERASE"/>
    <property type="match status" value="1"/>
</dbReference>
<feature type="domain" description="Glycosyl transferase family 1" evidence="4">
    <location>
        <begin position="204"/>
        <end position="359"/>
    </location>
</feature>
<dbReference type="SUPFAM" id="SSF53756">
    <property type="entry name" value="UDP-Glycosyltransferase/glycogen phosphorylase"/>
    <property type="match status" value="1"/>
</dbReference>
<dbReference type="EMBL" id="JBHSQI010000003">
    <property type="protein sequence ID" value="MFC6153232.1"/>
    <property type="molecule type" value="Genomic_DNA"/>
</dbReference>
<dbReference type="CDD" id="cd03801">
    <property type="entry name" value="GT4_PimA-like"/>
    <property type="match status" value="1"/>
</dbReference>
<comment type="similarity">
    <text evidence="1">Belongs to the glycosyltransferase group 1 family. Glycosyltransferase 4 subfamily.</text>
</comment>
<keyword evidence="3 6" id="KW-0808">Transferase</keyword>
<name>A0ABW1QUP6_9ACTN</name>
<sequence length="391" mass="43572">MRARHKQAAHAPTTSDTPKQHVLVLNWRDPWHPEGGGSEIYLEQVTKRLAAEDRRVTFFTSRYEGSTARETVDGVHYVRAGRNLTVYLWAAWNLLTGRFGHVDQVLEVQNGMPFCSTLFTRARVSVLVHHVHREQWPVVGRVLAKVGWFMESRTGPFVNRHNQYIAVSQVTADELSTLGVAAERIRIAYNGVPPVPEFTPQPRDPQPSLVALSRLVPHKQVEHAVYALHDLAEEIPDATLTVMGDGWWADELAALVSRLGLQDRVRLLGFVDDRTKFEELSRAWIHVMPSLKEGWGLSIIEAAHVSVPSIAYASAGGVTESILDGVTGLLAQDQDDFTDCVRRLLADDELRTSMGDKAQLRSEQFSWEATTSVVSRCLDGAPIRPAVAVSH</sequence>
<evidence type="ECO:0000256" key="2">
    <source>
        <dbReference type="ARBA" id="ARBA00022676"/>
    </source>
</evidence>
<reference evidence="7" key="1">
    <citation type="journal article" date="2019" name="Int. J. Syst. Evol. Microbiol.">
        <title>The Global Catalogue of Microorganisms (GCM) 10K type strain sequencing project: providing services to taxonomists for standard genome sequencing and annotation.</title>
        <authorList>
            <consortium name="The Broad Institute Genomics Platform"/>
            <consortium name="The Broad Institute Genome Sequencing Center for Infectious Disease"/>
            <person name="Wu L."/>
            <person name="Ma J."/>
        </authorList>
    </citation>
    <scope>NUCLEOTIDE SEQUENCE [LARGE SCALE GENOMIC DNA]</scope>
    <source>
        <strain evidence="7">DFY28</strain>
    </source>
</reference>
<evidence type="ECO:0000313" key="7">
    <source>
        <dbReference type="Proteomes" id="UP001596098"/>
    </source>
</evidence>
<evidence type="ECO:0000256" key="1">
    <source>
        <dbReference type="ARBA" id="ARBA00009481"/>
    </source>
</evidence>
<gene>
    <name evidence="6" type="ORF">ACFPWU_06075</name>
</gene>
<dbReference type="Pfam" id="PF00534">
    <property type="entry name" value="Glycos_transf_1"/>
    <property type="match status" value="1"/>
</dbReference>
<feature type="domain" description="Glycosyltransferase subfamily 4-like N-terminal" evidence="5">
    <location>
        <begin position="36"/>
        <end position="193"/>
    </location>
</feature>
<dbReference type="Gene3D" id="3.40.50.2000">
    <property type="entry name" value="Glycogen Phosphorylase B"/>
    <property type="match status" value="2"/>
</dbReference>
<evidence type="ECO:0000313" key="6">
    <source>
        <dbReference type="EMBL" id="MFC6153232.1"/>
    </source>
</evidence>
<protein>
    <submittedName>
        <fullName evidence="6">Glycosyltransferase family 4 protein</fullName>
        <ecNumber evidence="6">2.4.-.-</ecNumber>
    </submittedName>
</protein>
<comment type="caution">
    <text evidence="6">The sequence shown here is derived from an EMBL/GenBank/DDBJ whole genome shotgun (WGS) entry which is preliminary data.</text>
</comment>
<dbReference type="Pfam" id="PF13439">
    <property type="entry name" value="Glyco_transf_4"/>
    <property type="match status" value="1"/>
</dbReference>
<dbReference type="PANTHER" id="PTHR12526:SF640">
    <property type="entry name" value="COLANIC ACID BIOSYNTHESIS GLYCOSYLTRANSFERASE WCAL-RELATED"/>
    <property type="match status" value="1"/>
</dbReference>
<evidence type="ECO:0000256" key="3">
    <source>
        <dbReference type="ARBA" id="ARBA00022679"/>
    </source>
</evidence>
<dbReference type="GO" id="GO:0016757">
    <property type="term" value="F:glycosyltransferase activity"/>
    <property type="evidence" value="ECO:0007669"/>
    <property type="project" value="UniProtKB-KW"/>
</dbReference>
<keyword evidence="2 6" id="KW-0328">Glycosyltransferase</keyword>
<evidence type="ECO:0000259" key="5">
    <source>
        <dbReference type="Pfam" id="PF13439"/>
    </source>
</evidence>
<evidence type="ECO:0000259" key="4">
    <source>
        <dbReference type="Pfam" id="PF00534"/>
    </source>
</evidence>
<dbReference type="Proteomes" id="UP001596098">
    <property type="component" value="Unassembled WGS sequence"/>
</dbReference>
<organism evidence="6 7">
    <name type="scientific">Nocardioides yefusunii</name>
    <dbReference type="NCBI Taxonomy" id="2500546"/>
    <lineage>
        <taxon>Bacteria</taxon>
        <taxon>Bacillati</taxon>
        <taxon>Actinomycetota</taxon>
        <taxon>Actinomycetes</taxon>
        <taxon>Propionibacteriales</taxon>
        <taxon>Nocardioidaceae</taxon>
        <taxon>Nocardioides</taxon>
    </lineage>
</organism>
<proteinExistence type="inferred from homology"/>